<organism evidence="1 2">
    <name type="scientific">Arcticibacter tournemirensis</name>
    <dbReference type="NCBI Taxonomy" id="699437"/>
    <lineage>
        <taxon>Bacteria</taxon>
        <taxon>Pseudomonadati</taxon>
        <taxon>Bacteroidota</taxon>
        <taxon>Sphingobacteriia</taxon>
        <taxon>Sphingobacteriales</taxon>
        <taxon>Sphingobacteriaceae</taxon>
        <taxon>Arcticibacter</taxon>
    </lineage>
</organism>
<reference evidence="1 2" key="1">
    <citation type="submission" date="2019-09" db="EMBL/GenBank/DDBJ databases">
        <title>Pararcticibacter amylolyticus gen. nov., sp. nov., isolated from a rottenly hemp rope, and reclassification of Pedobacter tournemirensis as Pararcticibacter tournemirensis comb. nov.</title>
        <authorList>
            <person name="Cai Y."/>
        </authorList>
    </citation>
    <scope>NUCLEOTIDE SEQUENCE [LARGE SCALE GENOMIC DNA]</scope>
    <source>
        <strain evidence="1 2">TF5-37.2-LB10</strain>
    </source>
</reference>
<proteinExistence type="predicted"/>
<dbReference type="NCBIfam" id="TIGR03519">
    <property type="entry name" value="T9SS_PorP_fam"/>
    <property type="match status" value="1"/>
</dbReference>
<protein>
    <submittedName>
        <fullName evidence="1">Type IX secretion system membrane protein PorP/SprF</fullName>
    </submittedName>
</protein>
<dbReference type="OrthoDB" id="891773at2"/>
<dbReference type="AlphaFoldDB" id="A0A5M9GJJ2"/>
<keyword evidence="2" id="KW-1185">Reference proteome</keyword>
<comment type="caution">
    <text evidence="1">The sequence shown here is derived from an EMBL/GenBank/DDBJ whole genome shotgun (WGS) entry which is preliminary data.</text>
</comment>
<evidence type="ECO:0000313" key="2">
    <source>
        <dbReference type="Proteomes" id="UP000322918"/>
    </source>
</evidence>
<evidence type="ECO:0000313" key="1">
    <source>
        <dbReference type="EMBL" id="KAA8474656.1"/>
    </source>
</evidence>
<dbReference type="RefSeq" id="WP_141816697.1">
    <property type="nucleotide sequence ID" value="NZ_VFPL01000002.1"/>
</dbReference>
<sequence>MIQKIKKQTHWRIIQLTGLVFVCGFMQLSQTAAQITPLATQYYQNQYVGNPALAGMSENLIVNLDYRNQWRAIPGSPVTQSFTADYKIKEKVGVGLNLYNDKAGLIRRTRVMGSYAYHLPLNGEKRSVHFGLSVGALIERLDDGSVIAAPNDISAARYNERKAYLDGDFGIAYISDKLTLQGALPNLKKFLKKDISNSADGSTYFLSVAYNMGKDNDMVALEPKLYIRGARGFNNLWDLGTAIKFPNNLISLVGMYHSSKSTTLGFELNIENRVFFHGFYSSQLAALGEDTGGSFEIGFQLPLNIIKLTPANQGK</sequence>
<gene>
    <name evidence="1" type="ORF">F1649_22080</name>
</gene>
<dbReference type="EMBL" id="VWNE01000059">
    <property type="protein sequence ID" value="KAA8474656.1"/>
    <property type="molecule type" value="Genomic_DNA"/>
</dbReference>
<name>A0A5M9GJJ2_9SPHI</name>
<accession>A0A5M9GJJ2</accession>
<dbReference type="Proteomes" id="UP000322918">
    <property type="component" value="Unassembled WGS sequence"/>
</dbReference>
<dbReference type="InterPro" id="IPR019861">
    <property type="entry name" value="PorP/SprF_Bacteroidetes"/>
</dbReference>
<dbReference type="Pfam" id="PF11751">
    <property type="entry name" value="PorP_SprF"/>
    <property type="match status" value="1"/>
</dbReference>